<accession>A0A0R3T908</accession>
<sequence length="96" mass="11090">LSTTKLHTNPQFVQPKVTPIVLHNIGMRAFHECMNFLTNCSNIILRIYFHNLYRHQSTVIASLSLIYITICTTSNVSKNSIFCFRIRLFDNLSKVS</sequence>
<protein>
    <submittedName>
        <fullName evidence="1">Ovule protein</fullName>
    </submittedName>
</protein>
<name>A0A0R3T908_RODNA</name>
<dbReference type="WBParaSite" id="HNAJ_0000354701-mRNA-1">
    <property type="protein sequence ID" value="HNAJ_0000354701-mRNA-1"/>
    <property type="gene ID" value="HNAJ_0000354701"/>
</dbReference>
<dbReference type="AlphaFoldDB" id="A0A0R3T908"/>
<evidence type="ECO:0000313" key="1">
    <source>
        <dbReference type="WBParaSite" id="HNAJ_0000354701-mRNA-1"/>
    </source>
</evidence>
<proteinExistence type="predicted"/>
<reference evidence="1" key="1">
    <citation type="submission" date="2017-02" db="UniProtKB">
        <authorList>
            <consortium name="WormBaseParasite"/>
        </authorList>
    </citation>
    <scope>IDENTIFICATION</scope>
</reference>
<organism evidence="1">
    <name type="scientific">Rodentolepis nana</name>
    <name type="common">Dwarf tapeworm</name>
    <name type="synonym">Hymenolepis nana</name>
    <dbReference type="NCBI Taxonomy" id="102285"/>
    <lineage>
        <taxon>Eukaryota</taxon>
        <taxon>Metazoa</taxon>
        <taxon>Spiralia</taxon>
        <taxon>Lophotrochozoa</taxon>
        <taxon>Platyhelminthes</taxon>
        <taxon>Cestoda</taxon>
        <taxon>Eucestoda</taxon>
        <taxon>Cyclophyllidea</taxon>
        <taxon>Hymenolepididae</taxon>
        <taxon>Rodentolepis</taxon>
    </lineage>
</organism>